<dbReference type="FunFam" id="3.50.50.60:FF:000133">
    <property type="entry name" value="Protoporphyrinogen oxidase"/>
    <property type="match status" value="1"/>
</dbReference>
<evidence type="ECO:0000256" key="17">
    <source>
        <dbReference type="RuleBase" id="RU367069"/>
    </source>
</evidence>
<dbReference type="GO" id="GO:0005743">
    <property type="term" value="C:mitochondrial inner membrane"/>
    <property type="evidence" value="ECO:0007669"/>
    <property type="project" value="UniProtKB-SubCell"/>
</dbReference>
<evidence type="ECO:0000256" key="12">
    <source>
        <dbReference type="ARBA" id="ARBA00023136"/>
    </source>
</evidence>
<sequence length="540" mass="58764">MHRFEYWMPYVQAEFCDRQFVNLLGLVRIDNEGGGAKETDGCLSIQFLYSGSDNSVVQNIGTMPGTVVVAGGGISGLAACYHLVKSGSVPKVILVEGSSRLGGWLNSTRTDDGAVFEHGPRGIRPAGVVGKNTLSMVSELGLDSEVLPVKGDHSASKNRYLYIRNTLHKLPSGLWGVLKTVPPFTKPLVWCGLRDLTARRGTLPDESIHSFVTRRFGKELADIAIDSLCRGVFAGDCRALSLRACFPMLYNAEQKRRSVILGMALGGGGTPQQDSSLIRRAKEENWSQWSLQNGMQTLAEAMEEFLKQHGVEIHKDSPLTGLERTPDNGWKVLLPGGSLRAAHVISAVPARALSQVVPASLDPVAVELRQIDAVTVAVVNLQYEGDILPVSGFGHLVPSFEDGALLGIVYDSIAFPEQNRTGALSTRLTVMLGGAWFEKDVGDPNQVSHEQLLLRATKAVKNHLGVHGKPSRAIVKLHKDCIPQYTLGHWKRTDNMFQYLEQNAVPLSLIGASFEGVSVNDCIYNARKAVERLLGQKQVP</sequence>
<keyword evidence="20" id="KW-1185">Reference proteome</keyword>
<comment type="function">
    <text evidence="1 17">Catalyzes the 6-electron oxidation of protoporphyrinogen-IX to form protoporphyrin-IX.</text>
</comment>
<dbReference type="SUPFAM" id="SSF51905">
    <property type="entry name" value="FAD/NAD(P)-binding domain"/>
    <property type="match status" value="1"/>
</dbReference>
<dbReference type="Pfam" id="PF01593">
    <property type="entry name" value="Amino_oxidase"/>
    <property type="match status" value="1"/>
</dbReference>
<keyword evidence="11 17" id="KW-0350">Heme biosynthesis</keyword>
<name>A0AAV7KQW5_PLEWA</name>
<evidence type="ECO:0000256" key="5">
    <source>
        <dbReference type="ARBA" id="ARBA00012867"/>
    </source>
</evidence>
<dbReference type="Gene3D" id="3.50.50.60">
    <property type="entry name" value="FAD/NAD(P)-binding domain"/>
    <property type="match status" value="1"/>
</dbReference>
<dbReference type="PANTHER" id="PTHR42923">
    <property type="entry name" value="PROTOPORPHYRINOGEN OXIDASE"/>
    <property type="match status" value="1"/>
</dbReference>
<evidence type="ECO:0000313" key="19">
    <source>
        <dbReference type="EMBL" id="KAJ1080799.1"/>
    </source>
</evidence>
<evidence type="ECO:0000256" key="6">
    <source>
        <dbReference type="ARBA" id="ARBA00022630"/>
    </source>
</evidence>
<keyword evidence="7" id="KW-0999">Mitochondrion inner membrane</keyword>
<keyword evidence="8 17" id="KW-0274">FAD</keyword>
<comment type="cofactor">
    <cofactor evidence="17">
        <name>FAD</name>
        <dbReference type="ChEBI" id="CHEBI:57692"/>
    </cofactor>
    <text evidence="17">Binds 1 FAD per subunit.</text>
</comment>
<dbReference type="AlphaFoldDB" id="A0AAV7KQW5"/>
<comment type="similarity">
    <text evidence="4 17">Belongs to the protoporphyrinogen/coproporphyrinogen oxidase family. Protoporphyrinogen oxidase subfamily.</text>
</comment>
<gene>
    <name evidence="19" type="ORF">NDU88_000988</name>
</gene>
<evidence type="ECO:0000259" key="18">
    <source>
        <dbReference type="Pfam" id="PF01593"/>
    </source>
</evidence>
<dbReference type="InterPro" id="IPR050464">
    <property type="entry name" value="Zeta_carotene_desat/Oxidored"/>
</dbReference>
<keyword evidence="6 17" id="KW-0285">Flavoprotein</keyword>
<dbReference type="EMBL" id="JANPWB010000016">
    <property type="protein sequence ID" value="KAJ1080799.1"/>
    <property type="molecule type" value="Genomic_DNA"/>
</dbReference>
<evidence type="ECO:0000256" key="11">
    <source>
        <dbReference type="ARBA" id="ARBA00023133"/>
    </source>
</evidence>
<dbReference type="InterPro" id="IPR002937">
    <property type="entry name" value="Amino_oxidase"/>
</dbReference>
<evidence type="ECO:0000256" key="3">
    <source>
        <dbReference type="ARBA" id="ARBA00005073"/>
    </source>
</evidence>
<comment type="pathway">
    <text evidence="3 17">Porphyrin-containing compound metabolism; protoporphyrin-IX biosynthesis; protoporphyrin-IX from protoporphyrinogen-IX: step 1/1.</text>
</comment>
<dbReference type="GO" id="GO:0004729">
    <property type="term" value="F:oxygen-dependent protoporphyrinogen oxidase activity"/>
    <property type="evidence" value="ECO:0007669"/>
    <property type="project" value="UniProtKB-UniRule"/>
</dbReference>
<accession>A0AAV7KQW5</accession>
<comment type="caution">
    <text evidence="19">The sequence shown here is derived from an EMBL/GenBank/DDBJ whole genome shotgun (WGS) entry which is preliminary data.</text>
</comment>
<evidence type="ECO:0000256" key="14">
    <source>
        <dbReference type="ARBA" id="ARBA00024380"/>
    </source>
</evidence>
<dbReference type="SUPFAM" id="SSF54373">
    <property type="entry name" value="FAD-linked reductases, C-terminal domain"/>
    <property type="match status" value="1"/>
</dbReference>
<organism evidence="19 20">
    <name type="scientific">Pleurodeles waltl</name>
    <name type="common">Iberian ribbed newt</name>
    <dbReference type="NCBI Taxonomy" id="8319"/>
    <lineage>
        <taxon>Eukaryota</taxon>
        <taxon>Metazoa</taxon>
        <taxon>Chordata</taxon>
        <taxon>Craniata</taxon>
        <taxon>Vertebrata</taxon>
        <taxon>Euteleostomi</taxon>
        <taxon>Amphibia</taxon>
        <taxon>Batrachia</taxon>
        <taxon>Caudata</taxon>
        <taxon>Salamandroidea</taxon>
        <taxon>Salamandridae</taxon>
        <taxon>Pleurodelinae</taxon>
        <taxon>Pleurodeles</taxon>
    </lineage>
</organism>
<dbReference type="GO" id="GO:0005758">
    <property type="term" value="C:mitochondrial intermembrane space"/>
    <property type="evidence" value="ECO:0007669"/>
    <property type="project" value="UniProtKB-ARBA"/>
</dbReference>
<dbReference type="PANTHER" id="PTHR42923:SF3">
    <property type="entry name" value="PROTOPORPHYRINOGEN OXIDASE"/>
    <property type="match status" value="1"/>
</dbReference>
<evidence type="ECO:0000256" key="15">
    <source>
        <dbReference type="ARBA" id="ARBA00044160"/>
    </source>
</evidence>
<keyword evidence="12" id="KW-0472">Membrane</keyword>
<keyword evidence="10" id="KW-0496">Mitochondrion</keyword>
<dbReference type="InterPro" id="IPR004572">
    <property type="entry name" value="Protoporphyrinogen_oxidase"/>
</dbReference>
<evidence type="ECO:0000313" key="20">
    <source>
        <dbReference type="Proteomes" id="UP001066276"/>
    </source>
</evidence>
<protein>
    <recommendedName>
        <fullName evidence="15 17">Protoporphyrinogen oxidase</fullName>
        <ecNumber evidence="5 17">1.3.3.4</ecNumber>
    </recommendedName>
</protein>
<evidence type="ECO:0000256" key="10">
    <source>
        <dbReference type="ARBA" id="ARBA00023128"/>
    </source>
</evidence>
<dbReference type="InterPro" id="IPR036188">
    <property type="entry name" value="FAD/NAD-bd_sf"/>
</dbReference>
<evidence type="ECO:0000256" key="4">
    <source>
        <dbReference type="ARBA" id="ARBA00010551"/>
    </source>
</evidence>
<dbReference type="EC" id="1.3.3.4" evidence="5 17"/>
<comment type="subcellular location">
    <subcellularLocation>
        <location evidence="2">Mitochondrion inner membrane</location>
        <topology evidence="2">Peripheral membrane protein</topology>
        <orientation evidence="2">Intermembrane side</orientation>
    </subcellularLocation>
</comment>
<comment type="catalytic activity">
    <reaction evidence="16 17">
        <text>protoporphyrinogen IX + 3 O2 = protoporphyrin IX + 3 H2O2</text>
        <dbReference type="Rhea" id="RHEA:25576"/>
        <dbReference type="ChEBI" id="CHEBI:15379"/>
        <dbReference type="ChEBI" id="CHEBI:16240"/>
        <dbReference type="ChEBI" id="CHEBI:57306"/>
        <dbReference type="ChEBI" id="CHEBI:57307"/>
        <dbReference type="EC" id="1.3.3.4"/>
    </reaction>
</comment>
<evidence type="ECO:0000256" key="1">
    <source>
        <dbReference type="ARBA" id="ARBA00002600"/>
    </source>
</evidence>
<evidence type="ECO:0000256" key="9">
    <source>
        <dbReference type="ARBA" id="ARBA00023002"/>
    </source>
</evidence>
<feature type="domain" description="Amine oxidase" evidence="18">
    <location>
        <begin position="74"/>
        <end position="534"/>
    </location>
</feature>
<comment type="subunit">
    <text evidence="14">Monomer. Homodimer.</text>
</comment>
<proteinExistence type="inferred from homology"/>
<evidence type="ECO:0000256" key="16">
    <source>
        <dbReference type="ARBA" id="ARBA00047554"/>
    </source>
</evidence>
<keyword evidence="13 17" id="KW-0627">Porphyrin biosynthesis</keyword>
<dbReference type="GO" id="GO:0006785">
    <property type="term" value="P:heme B biosynthetic process"/>
    <property type="evidence" value="ECO:0007669"/>
    <property type="project" value="UniProtKB-ARBA"/>
</dbReference>
<evidence type="ECO:0000256" key="2">
    <source>
        <dbReference type="ARBA" id="ARBA00004137"/>
    </source>
</evidence>
<dbReference type="NCBIfam" id="TIGR00562">
    <property type="entry name" value="proto_IX_ox"/>
    <property type="match status" value="1"/>
</dbReference>
<reference evidence="19" key="1">
    <citation type="journal article" date="2022" name="bioRxiv">
        <title>Sequencing and chromosome-scale assembly of the giantPleurodeles waltlgenome.</title>
        <authorList>
            <person name="Brown T."/>
            <person name="Elewa A."/>
            <person name="Iarovenko S."/>
            <person name="Subramanian E."/>
            <person name="Araus A.J."/>
            <person name="Petzold A."/>
            <person name="Susuki M."/>
            <person name="Suzuki K.-i.T."/>
            <person name="Hayashi T."/>
            <person name="Toyoda A."/>
            <person name="Oliveira C."/>
            <person name="Osipova E."/>
            <person name="Leigh N.D."/>
            <person name="Simon A."/>
            <person name="Yun M.H."/>
        </authorList>
    </citation>
    <scope>NUCLEOTIDE SEQUENCE</scope>
    <source>
        <strain evidence="19">20211129_DDA</strain>
        <tissue evidence="19">Liver</tissue>
    </source>
</reference>
<evidence type="ECO:0000256" key="7">
    <source>
        <dbReference type="ARBA" id="ARBA00022792"/>
    </source>
</evidence>
<evidence type="ECO:0000256" key="8">
    <source>
        <dbReference type="ARBA" id="ARBA00022827"/>
    </source>
</evidence>
<dbReference type="Proteomes" id="UP001066276">
    <property type="component" value="Chromosome 12"/>
</dbReference>
<dbReference type="GO" id="GO:0006782">
    <property type="term" value="P:protoporphyrinogen IX biosynthetic process"/>
    <property type="evidence" value="ECO:0007669"/>
    <property type="project" value="UniProtKB-UniRule"/>
</dbReference>
<evidence type="ECO:0000256" key="13">
    <source>
        <dbReference type="ARBA" id="ARBA00023244"/>
    </source>
</evidence>
<keyword evidence="9 17" id="KW-0560">Oxidoreductase</keyword>